<sequence length="1200" mass="137522">MEMWEGIMEKRKKRKRDHEILQQELDCSQSASSSITNICLEPEHRIFLSHSGAQKNFTSQLCEDLIRVSHFPFFDKRLDSLPKGEEFPPLLLKAARQCRLAILVLSEEFFTRSKWPMIELSEFVQAQAADNRSLKLLPLYFGLKLNELKDAGNQKRWRETWERWAEGDDRIDVGKWVQALSRVLGPVNGMEYDGVDEVAFRKNVVAAVCKSIPPDVKYDVSHVQALPRLCKAVSEKMDEIRGRAGCRVLGLFGMAGMGKTTLSKALCSENFGDFGGRVCHVEFSGNNYVELRKKVLRELTGASQEHVPNEADKLLYMLKSRMHHQRVFSIFDNVLSEDDIDEVKMYLDIEYLQNSKVLVTARSLDVLKSLGLRECDCMGTPELEEHDATSALLYYAGCNHKDFNKRQLDIIKRCVEVCKFTKTDIGGSECGSSAHHYLPLALKVWGTQLGHVSKDPMSWVESLKTLNEHKFNHFRERVHPLFSLLRQGYDKLDVQEQRIFLDLAIFFPRRSPFGSTDYSIVEWLSIIHGCSKGSIGRSLNALRRKALLEDSVKDGLAFKIHDLYLEFARVEAQAGPFDRRRVLLEWNGADIPREFLKKPVGGFWYSLERLGLCKSKVESLKKERLDRCCNVELLQLYDCHKLVEVDVGGMENLLVLDIVGCGRLGGKLRGVEKLENLAWLRLRDIDEGLAPFLLDLSYLSALQVLHLSCVLWEHKSTVPPDLSGCINLLELTMDGFHKLQSLPNLSNLSKLERISFRYATEAISVFGLDSLINLKVLDLYWCPEVTELPGLCDLIALETLNFTDVGLSEIIGLEKLGHLRNLTVSYCRNLTSLVGLQYLTSLRRLDASESKKLQNVPDYSNSKELEVVNLSHTGICILPSDFERLAKHRILNIEGCVGLFEPLVVWLLNQRRAIALDSLRDHWELPEESPEGPTDYLMDYPFDKKSIRKCIKAGEYSWSNIFPEVNRFSGNMIEVSVEANYTWSKIREVFVHYMEEVVLLRPNNSHLTFVNPKFCEEEVLPSACMLGDLDEDIGSVMTVLCDHDDMGILSLVVAKYAARAHKSWSNWWSSLRGDYGHGPFMGLRNSDRVQRLCQSILRFLEVSYQELVANRKVNRREEDHVISFVQFILEHVTTSAEIALEFARLNIWECLHVTGWDDSRRRRFQAVFARFEKFEEDKEAERRRGAVEMKQDLSSIHFSY</sequence>
<organism evidence="2 3">
    <name type="scientific">Ceratodon purpureus</name>
    <name type="common">Fire moss</name>
    <name type="synonym">Dicranum purpureum</name>
    <dbReference type="NCBI Taxonomy" id="3225"/>
    <lineage>
        <taxon>Eukaryota</taxon>
        <taxon>Viridiplantae</taxon>
        <taxon>Streptophyta</taxon>
        <taxon>Embryophyta</taxon>
        <taxon>Bryophyta</taxon>
        <taxon>Bryophytina</taxon>
        <taxon>Bryopsida</taxon>
        <taxon>Dicranidae</taxon>
        <taxon>Pseudoditrichales</taxon>
        <taxon>Ditrichaceae</taxon>
        <taxon>Ceratodon</taxon>
    </lineage>
</organism>
<dbReference type="AlphaFoldDB" id="A0A8T0J149"/>
<dbReference type="Pfam" id="PF00931">
    <property type="entry name" value="NB-ARC"/>
    <property type="match status" value="1"/>
</dbReference>
<dbReference type="InterPro" id="IPR035897">
    <property type="entry name" value="Toll_tir_struct_dom_sf"/>
</dbReference>
<accession>A0A8T0J149</accession>
<gene>
    <name evidence="2" type="ORF">KC19_2G256600</name>
</gene>
<comment type="caution">
    <text evidence="2">The sequence shown here is derived from an EMBL/GenBank/DDBJ whole genome shotgun (WGS) entry which is preliminary data.</text>
</comment>
<dbReference type="SMART" id="SM00255">
    <property type="entry name" value="TIR"/>
    <property type="match status" value="1"/>
</dbReference>
<dbReference type="Gene3D" id="3.40.50.10140">
    <property type="entry name" value="Toll/interleukin-1 receptor homology (TIR) domain"/>
    <property type="match status" value="1"/>
</dbReference>
<dbReference type="Pfam" id="PF13676">
    <property type="entry name" value="TIR_2"/>
    <property type="match status" value="1"/>
</dbReference>
<dbReference type="PANTHER" id="PTHR11017">
    <property type="entry name" value="LEUCINE-RICH REPEAT-CONTAINING PROTEIN"/>
    <property type="match status" value="1"/>
</dbReference>
<evidence type="ECO:0000313" key="3">
    <source>
        <dbReference type="Proteomes" id="UP000822688"/>
    </source>
</evidence>
<dbReference type="InterPro" id="IPR044974">
    <property type="entry name" value="Disease_R_plants"/>
</dbReference>
<dbReference type="SUPFAM" id="SSF52540">
    <property type="entry name" value="P-loop containing nucleoside triphosphate hydrolases"/>
    <property type="match status" value="1"/>
</dbReference>
<keyword evidence="3" id="KW-1185">Reference proteome</keyword>
<protein>
    <recommendedName>
        <fullName evidence="1">TIR domain-containing protein</fullName>
    </recommendedName>
</protein>
<dbReference type="GO" id="GO:0006952">
    <property type="term" value="P:defense response"/>
    <property type="evidence" value="ECO:0007669"/>
    <property type="project" value="InterPro"/>
</dbReference>
<dbReference type="PANTHER" id="PTHR11017:SF579">
    <property type="entry name" value="TIR DOMAIN-CONTAINING PROTEIN"/>
    <property type="match status" value="1"/>
</dbReference>
<dbReference type="PROSITE" id="PS50104">
    <property type="entry name" value="TIR"/>
    <property type="match status" value="1"/>
</dbReference>
<dbReference type="PRINTS" id="PR00364">
    <property type="entry name" value="DISEASERSIST"/>
</dbReference>
<dbReference type="InterPro" id="IPR002182">
    <property type="entry name" value="NB-ARC"/>
</dbReference>
<dbReference type="GO" id="GO:0043531">
    <property type="term" value="F:ADP binding"/>
    <property type="evidence" value="ECO:0007669"/>
    <property type="project" value="InterPro"/>
</dbReference>
<name>A0A8T0J149_CERPU</name>
<dbReference type="InterPro" id="IPR027417">
    <property type="entry name" value="P-loop_NTPase"/>
</dbReference>
<evidence type="ECO:0000259" key="1">
    <source>
        <dbReference type="PROSITE" id="PS50104"/>
    </source>
</evidence>
<dbReference type="SUPFAM" id="SSF52200">
    <property type="entry name" value="Toll/Interleukin receptor TIR domain"/>
    <property type="match status" value="1"/>
</dbReference>
<reference evidence="2" key="1">
    <citation type="submission" date="2020-06" db="EMBL/GenBank/DDBJ databases">
        <title>WGS assembly of Ceratodon purpureus strain R40.</title>
        <authorList>
            <person name="Carey S.B."/>
            <person name="Jenkins J."/>
            <person name="Shu S."/>
            <person name="Lovell J.T."/>
            <person name="Sreedasyam A."/>
            <person name="Maumus F."/>
            <person name="Tiley G.P."/>
            <person name="Fernandez-Pozo N."/>
            <person name="Barry K."/>
            <person name="Chen C."/>
            <person name="Wang M."/>
            <person name="Lipzen A."/>
            <person name="Daum C."/>
            <person name="Saski C.A."/>
            <person name="Payton A.C."/>
            <person name="Mcbreen J.C."/>
            <person name="Conrad R.E."/>
            <person name="Kollar L.M."/>
            <person name="Olsson S."/>
            <person name="Huttunen S."/>
            <person name="Landis J.B."/>
            <person name="Wickett N.J."/>
            <person name="Johnson M.G."/>
            <person name="Rensing S.A."/>
            <person name="Grimwood J."/>
            <person name="Schmutz J."/>
            <person name="Mcdaniel S.F."/>
        </authorList>
    </citation>
    <scope>NUCLEOTIDE SEQUENCE</scope>
    <source>
        <strain evidence="2">R40</strain>
    </source>
</reference>
<dbReference type="InterPro" id="IPR032675">
    <property type="entry name" value="LRR_dom_sf"/>
</dbReference>
<dbReference type="Gene3D" id="3.80.10.10">
    <property type="entry name" value="Ribonuclease Inhibitor"/>
    <property type="match status" value="1"/>
</dbReference>
<dbReference type="InterPro" id="IPR000157">
    <property type="entry name" value="TIR_dom"/>
</dbReference>
<evidence type="ECO:0000313" key="2">
    <source>
        <dbReference type="EMBL" id="KAG0588621.1"/>
    </source>
</evidence>
<dbReference type="Proteomes" id="UP000822688">
    <property type="component" value="Chromosome 2"/>
</dbReference>
<dbReference type="Gene3D" id="3.40.50.300">
    <property type="entry name" value="P-loop containing nucleotide triphosphate hydrolases"/>
    <property type="match status" value="1"/>
</dbReference>
<dbReference type="EMBL" id="CM026422">
    <property type="protein sequence ID" value="KAG0588621.1"/>
    <property type="molecule type" value="Genomic_DNA"/>
</dbReference>
<dbReference type="GO" id="GO:0007165">
    <property type="term" value="P:signal transduction"/>
    <property type="evidence" value="ECO:0007669"/>
    <property type="project" value="InterPro"/>
</dbReference>
<feature type="domain" description="TIR" evidence="1">
    <location>
        <begin position="42"/>
        <end position="184"/>
    </location>
</feature>
<dbReference type="SUPFAM" id="SSF52058">
    <property type="entry name" value="L domain-like"/>
    <property type="match status" value="1"/>
</dbReference>
<proteinExistence type="predicted"/>